<dbReference type="PANTHER" id="PTHR30349:SF64">
    <property type="entry name" value="PROPHAGE INTEGRASE INTD-RELATED"/>
    <property type="match status" value="1"/>
</dbReference>
<dbReference type="Gene3D" id="1.10.443.10">
    <property type="entry name" value="Intergrase catalytic core"/>
    <property type="match status" value="1"/>
</dbReference>
<dbReference type="InterPro" id="IPR011010">
    <property type="entry name" value="DNA_brk_join_enz"/>
</dbReference>
<dbReference type="PROSITE" id="PS51898">
    <property type="entry name" value="TYR_RECOMBINASE"/>
    <property type="match status" value="1"/>
</dbReference>
<evidence type="ECO:0000313" key="4">
    <source>
        <dbReference type="Proteomes" id="UP000237061"/>
    </source>
</evidence>
<feature type="domain" description="Tyr recombinase" evidence="2">
    <location>
        <begin position="147"/>
        <end position="359"/>
    </location>
</feature>
<dbReference type="GO" id="GO:0003677">
    <property type="term" value="F:DNA binding"/>
    <property type="evidence" value="ECO:0007669"/>
    <property type="project" value="InterPro"/>
</dbReference>
<dbReference type="GO" id="GO:0006310">
    <property type="term" value="P:DNA recombination"/>
    <property type="evidence" value="ECO:0007669"/>
    <property type="project" value="UniProtKB-KW"/>
</dbReference>
<dbReference type="InterPro" id="IPR013762">
    <property type="entry name" value="Integrase-like_cat_sf"/>
</dbReference>
<dbReference type="Pfam" id="PF00589">
    <property type="entry name" value="Phage_integrase"/>
    <property type="match status" value="1"/>
</dbReference>
<dbReference type="Proteomes" id="UP000237061">
    <property type="component" value="Unassembled WGS sequence"/>
</dbReference>
<proteinExistence type="predicted"/>
<dbReference type="SUPFAM" id="SSF56349">
    <property type="entry name" value="DNA breaking-rejoining enzymes"/>
    <property type="match status" value="1"/>
</dbReference>
<dbReference type="PANTHER" id="PTHR30349">
    <property type="entry name" value="PHAGE INTEGRASE-RELATED"/>
    <property type="match status" value="1"/>
</dbReference>
<keyword evidence="4" id="KW-1185">Reference proteome</keyword>
<keyword evidence="1" id="KW-0233">DNA recombination</keyword>
<evidence type="ECO:0000259" key="2">
    <source>
        <dbReference type="PROSITE" id="PS51898"/>
    </source>
</evidence>
<name>A0A2S3ZQT0_ARTGL</name>
<dbReference type="EMBL" id="PPXC01000039">
    <property type="protein sequence ID" value="POH71581.1"/>
    <property type="molecule type" value="Genomic_DNA"/>
</dbReference>
<dbReference type="AlphaFoldDB" id="A0A2S3ZQT0"/>
<protein>
    <submittedName>
        <fullName evidence="3">Integrase</fullName>
    </submittedName>
</protein>
<gene>
    <name evidence="3" type="ORF">CVS27_20300</name>
</gene>
<dbReference type="RefSeq" id="WP_103467646.1">
    <property type="nucleotide sequence ID" value="NZ_PPXC01000039.1"/>
</dbReference>
<dbReference type="InterPro" id="IPR002104">
    <property type="entry name" value="Integrase_catalytic"/>
</dbReference>
<reference evidence="3 4" key="1">
    <citation type="submission" date="2018-01" db="EMBL/GenBank/DDBJ databases">
        <title>Arthrobacter sp. nov., from glaciers in China.</title>
        <authorList>
            <person name="Liu Q."/>
            <person name="Xin Y.-H."/>
        </authorList>
    </citation>
    <scope>NUCLEOTIDE SEQUENCE [LARGE SCALE GENOMIC DNA]</scope>
    <source>
        <strain evidence="3 4">HLT2-12-2</strain>
    </source>
</reference>
<accession>A0A2S3ZQT0</accession>
<comment type="caution">
    <text evidence="3">The sequence shown here is derived from an EMBL/GenBank/DDBJ whole genome shotgun (WGS) entry which is preliminary data.</text>
</comment>
<dbReference type="InterPro" id="IPR050090">
    <property type="entry name" value="Tyrosine_recombinase_XerCD"/>
</dbReference>
<sequence>MNDAVPGFVPRLLTDPAVSLFRADERVFTAMLGGWRAQMLARGLTVGTIEGRCRLVDRFQVFSAEFPWQWRPVDIEQFLAELRSGKQPLSLTTLRSYSNAVAMFCAYLTHPAYGWGEFCERTFGDIPSQICFEWNTPRHTTDDAVPTARRAFTKVELQKLFDYLDDLIDREYATGSKRWLPLLRDSVAFKVCYAYGLRRRELTMLDLEDFGPNPHVADYGRFGAVLVRWAKGTAGSGPRRRTVLTVPEFDWVVEQLRIWTAGGMRQQFPTAERSTALWPSERGARMTLGGFGDAFAAARDAVGLPKELGLHCLRHSYVTHLIEAGYDPAFVQTQVGHAYASTTSLYTSVSSDFKQKTVQKMIARRIATQEDQDA</sequence>
<organism evidence="3 4">
    <name type="scientific">Arthrobacter glacialis</name>
    <dbReference type="NCBI Taxonomy" id="1664"/>
    <lineage>
        <taxon>Bacteria</taxon>
        <taxon>Bacillati</taxon>
        <taxon>Actinomycetota</taxon>
        <taxon>Actinomycetes</taxon>
        <taxon>Micrococcales</taxon>
        <taxon>Micrococcaceae</taxon>
        <taxon>Arthrobacter</taxon>
    </lineage>
</organism>
<evidence type="ECO:0000256" key="1">
    <source>
        <dbReference type="ARBA" id="ARBA00023172"/>
    </source>
</evidence>
<dbReference type="GO" id="GO:0015074">
    <property type="term" value="P:DNA integration"/>
    <property type="evidence" value="ECO:0007669"/>
    <property type="project" value="InterPro"/>
</dbReference>
<evidence type="ECO:0000313" key="3">
    <source>
        <dbReference type="EMBL" id="POH71581.1"/>
    </source>
</evidence>